<gene>
    <name evidence="1" type="primary">ORF172288</name>
</gene>
<dbReference type="AlphaFoldDB" id="A0A0B7B8K9"/>
<dbReference type="EMBL" id="HACG01042799">
    <property type="protein sequence ID" value="CEK89664.1"/>
    <property type="molecule type" value="Transcribed_RNA"/>
</dbReference>
<accession>A0A0B7B8K9</accession>
<sequence length="74" mass="8992">MQCLQIVTNNTKKDSHQHQFKKESCHRTLLNYIEEQRGKWFRHLIRMQPSSTMYTVFYNRPSGRNVRGRPRTII</sequence>
<proteinExistence type="predicted"/>
<reference evidence="1" key="1">
    <citation type="submission" date="2014-12" db="EMBL/GenBank/DDBJ databases">
        <title>Insight into the proteome of Arion vulgaris.</title>
        <authorList>
            <person name="Aradska J."/>
            <person name="Bulat T."/>
            <person name="Smidak R."/>
            <person name="Sarate P."/>
            <person name="Gangsoo J."/>
            <person name="Sialana F."/>
            <person name="Bilban M."/>
            <person name="Lubec G."/>
        </authorList>
    </citation>
    <scope>NUCLEOTIDE SEQUENCE</scope>
    <source>
        <tissue evidence="1">Skin</tissue>
    </source>
</reference>
<name>A0A0B7B8K9_9EUPU</name>
<organism evidence="1">
    <name type="scientific">Arion vulgaris</name>
    <dbReference type="NCBI Taxonomy" id="1028688"/>
    <lineage>
        <taxon>Eukaryota</taxon>
        <taxon>Metazoa</taxon>
        <taxon>Spiralia</taxon>
        <taxon>Lophotrochozoa</taxon>
        <taxon>Mollusca</taxon>
        <taxon>Gastropoda</taxon>
        <taxon>Heterobranchia</taxon>
        <taxon>Euthyneura</taxon>
        <taxon>Panpulmonata</taxon>
        <taxon>Eupulmonata</taxon>
        <taxon>Stylommatophora</taxon>
        <taxon>Helicina</taxon>
        <taxon>Arionoidea</taxon>
        <taxon>Arionidae</taxon>
        <taxon>Arion</taxon>
    </lineage>
</organism>
<feature type="non-terminal residue" evidence="1">
    <location>
        <position position="74"/>
    </location>
</feature>
<evidence type="ECO:0000313" key="1">
    <source>
        <dbReference type="EMBL" id="CEK89664.1"/>
    </source>
</evidence>
<protein>
    <submittedName>
        <fullName evidence="1">Uncharacterized protein</fullName>
    </submittedName>
</protein>